<sequence>MGIDIDVNCPDDYISAVKGHIKDGYKFNPKKPLSDDSPYFNKNPTVNDVAHCLVYVVSANRLSTMDEYVLKFLKHIRSNVSDIDIPQIVLVTKVDAGCPLVEKDLKKVYRSRYIKQQIEKFSQILGIPINCILPVKNYSEEINLNDDIDVLALTALLQILRFANGYLIQKKNKGEL</sequence>
<dbReference type="Bgee" id="ENSLOCG00000000192">
    <property type="expression patterns" value="Expressed in intestine and 8 other cell types or tissues"/>
</dbReference>
<reference evidence="1" key="3">
    <citation type="submission" date="2025-09" db="UniProtKB">
        <authorList>
            <consortium name="Ensembl"/>
        </authorList>
    </citation>
    <scope>IDENTIFICATION</scope>
</reference>
<dbReference type="PANTHER" id="PTHR14241">
    <property type="entry name" value="INTERFERON-INDUCED PROTEIN 44"/>
    <property type="match status" value="1"/>
</dbReference>
<dbReference type="GeneTree" id="ENSGT00940000160560"/>
<dbReference type="SUPFAM" id="SSF52540">
    <property type="entry name" value="P-loop containing nucleoside triphosphate hydrolases"/>
    <property type="match status" value="1"/>
</dbReference>
<reference evidence="1" key="2">
    <citation type="submission" date="2025-08" db="UniProtKB">
        <authorList>
            <consortium name="Ensembl"/>
        </authorList>
    </citation>
    <scope>IDENTIFICATION</scope>
</reference>
<organism evidence="1 2">
    <name type="scientific">Lepisosteus oculatus</name>
    <name type="common">Spotted gar</name>
    <dbReference type="NCBI Taxonomy" id="7918"/>
    <lineage>
        <taxon>Eukaryota</taxon>
        <taxon>Metazoa</taxon>
        <taxon>Chordata</taxon>
        <taxon>Craniata</taxon>
        <taxon>Vertebrata</taxon>
        <taxon>Euteleostomi</taxon>
        <taxon>Actinopterygii</taxon>
        <taxon>Neopterygii</taxon>
        <taxon>Holostei</taxon>
        <taxon>Semionotiformes</taxon>
        <taxon>Lepisosteidae</taxon>
        <taxon>Lepisosteus</taxon>
    </lineage>
</organism>
<evidence type="ECO:0008006" key="3">
    <source>
        <dbReference type="Google" id="ProtNLM"/>
    </source>
</evidence>
<dbReference type="OMA" id="ESAGWIL"/>
<dbReference type="eggNOG" id="ENOG502QQ57">
    <property type="taxonomic scope" value="Eukaryota"/>
</dbReference>
<dbReference type="InterPro" id="IPR027417">
    <property type="entry name" value="P-loop_NTPase"/>
</dbReference>
<dbReference type="PANTHER" id="PTHR14241:SF1">
    <property type="entry name" value="INTERFERON-INDUCED PROTEIN 44-RELATED"/>
    <property type="match status" value="1"/>
</dbReference>
<evidence type="ECO:0000313" key="1">
    <source>
        <dbReference type="Ensembl" id="ENSLOCP00000000214.1"/>
    </source>
</evidence>
<protein>
    <recommendedName>
        <fullName evidence="3">Interferon-induced protein 44-like</fullName>
    </recommendedName>
</protein>
<dbReference type="HOGENOM" id="CLU_049888_2_1_1"/>
<keyword evidence="2" id="KW-1185">Reference proteome</keyword>
<dbReference type="Proteomes" id="UP000018468">
    <property type="component" value="Unassembled WGS sequence"/>
</dbReference>
<dbReference type="AlphaFoldDB" id="W5LVQ7"/>
<evidence type="ECO:0000313" key="2">
    <source>
        <dbReference type="Proteomes" id="UP000018468"/>
    </source>
</evidence>
<dbReference type="InParanoid" id="W5LVQ7"/>
<accession>W5LVQ7</accession>
<dbReference type="Ensembl" id="ENSLOCT00000000214.1">
    <property type="protein sequence ID" value="ENSLOCP00000000214.1"/>
    <property type="gene ID" value="ENSLOCG00000000192.1"/>
</dbReference>
<name>W5LVQ7_LEPOC</name>
<proteinExistence type="predicted"/>
<reference evidence="2" key="1">
    <citation type="submission" date="2011-12" db="EMBL/GenBank/DDBJ databases">
        <title>The Draft Genome of Lepisosteus oculatus.</title>
        <authorList>
            <consortium name="The Broad Institute Genome Assembly &amp; Analysis Group"/>
            <consortium name="Computational R&amp;D Group"/>
            <consortium name="and Sequencing Platform"/>
            <person name="Di Palma F."/>
            <person name="Alfoldi J."/>
            <person name="Johnson J."/>
            <person name="Berlin A."/>
            <person name="Gnerre S."/>
            <person name="Jaffe D."/>
            <person name="MacCallum I."/>
            <person name="Young S."/>
            <person name="Walker B.J."/>
            <person name="Lander E.S."/>
            <person name="Lindblad-Toh K."/>
        </authorList>
    </citation>
    <scope>NUCLEOTIDE SEQUENCE [LARGE SCALE GENOMIC DNA]</scope>
</reference>